<protein>
    <recommendedName>
        <fullName evidence="4">Membrane protein DUF2157</fullName>
    </recommendedName>
</protein>
<proteinExistence type="predicted"/>
<feature type="transmembrane region" description="Helical" evidence="1">
    <location>
        <begin position="288"/>
        <end position="306"/>
    </location>
</feature>
<keyword evidence="1" id="KW-0472">Membrane</keyword>
<feature type="transmembrane region" description="Helical" evidence="1">
    <location>
        <begin position="313"/>
        <end position="329"/>
    </location>
</feature>
<feature type="transmembrane region" description="Helical" evidence="1">
    <location>
        <begin position="75"/>
        <end position="97"/>
    </location>
</feature>
<feature type="transmembrane region" description="Helical" evidence="1">
    <location>
        <begin position="239"/>
        <end position="255"/>
    </location>
</feature>
<feature type="transmembrane region" description="Helical" evidence="1">
    <location>
        <begin position="264"/>
        <end position="282"/>
    </location>
</feature>
<reference evidence="2 3" key="1">
    <citation type="submission" date="2018-03" db="EMBL/GenBank/DDBJ databases">
        <title>Genomic Encyclopedia of Archaeal and Bacterial Type Strains, Phase II (KMG-II): from individual species to whole genera.</title>
        <authorList>
            <person name="Goeker M."/>
        </authorList>
    </citation>
    <scope>NUCLEOTIDE SEQUENCE [LARGE SCALE GENOMIC DNA]</scope>
    <source>
        <strain evidence="2 3">DSM 44889</strain>
    </source>
</reference>
<keyword evidence="1" id="KW-1133">Transmembrane helix</keyword>
<comment type="caution">
    <text evidence="2">The sequence shown here is derived from an EMBL/GenBank/DDBJ whole genome shotgun (WGS) entry which is preliminary data.</text>
</comment>
<gene>
    <name evidence="2" type="ORF">BXY45_12650</name>
</gene>
<feature type="transmembrane region" description="Helical" evidence="1">
    <location>
        <begin position="181"/>
        <end position="198"/>
    </location>
</feature>
<organism evidence="2 3">
    <name type="scientific">Quadrisphaera granulorum</name>
    <dbReference type="NCBI Taxonomy" id="317664"/>
    <lineage>
        <taxon>Bacteria</taxon>
        <taxon>Bacillati</taxon>
        <taxon>Actinomycetota</taxon>
        <taxon>Actinomycetes</taxon>
        <taxon>Kineosporiales</taxon>
        <taxon>Kineosporiaceae</taxon>
        <taxon>Quadrisphaera</taxon>
    </lineage>
</organism>
<sequence length="374" mass="38012">MAEQDDDDGVAPRLVTRADVQRAAESAGVPEAASALWEALAAAPAVQAAEAGPALRSPSSSSQAVLGRRTTAAEVAVYTGGVIALLAMSVFAGTGWAQYGAGAGLAIVGSYLVVFVVVAELLRRRASRSGSGRTAAGVVAAVAVCTVPLVVYAACSVMGVLPSPSGYIDDWDAYTAARRPVWIAMELSATAAAAAAWLRHRTSFLLAPLVAASGWLVLDVGDALTGGDTSDGSALGRQVAAWMLTAGLAGAALALDRRGRRVEAFWPHLGSLLAAATAVMLLEGGGTPTALAFLALGVLAIAIGVLLDRRVHFALGGLYLVGALSYFAFDVFGDTVLFAPALALIGLLVLLGGVWLARRPRGARADSARAPSSH</sequence>
<evidence type="ECO:0000313" key="3">
    <source>
        <dbReference type="Proteomes" id="UP000245469"/>
    </source>
</evidence>
<accession>A0A316AHE4</accession>
<feature type="transmembrane region" description="Helical" evidence="1">
    <location>
        <begin position="205"/>
        <end position="227"/>
    </location>
</feature>
<dbReference type="OrthoDB" id="5192592at2"/>
<evidence type="ECO:0008006" key="4">
    <source>
        <dbReference type="Google" id="ProtNLM"/>
    </source>
</evidence>
<evidence type="ECO:0000256" key="1">
    <source>
        <dbReference type="SAM" id="Phobius"/>
    </source>
</evidence>
<dbReference type="AlphaFoldDB" id="A0A316AHE4"/>
<keyword evidence="1" id="KW-0812">Transmembrane</keyword>
<dbReference type="RefSeq" id="WP_146211253.1">
    <property type="nucleotide sequence ID" value="NZ_QGDQ01000026.1"/>
</dbReference>
<dbReference type="Proteomes" id="UP000245469">
    <property type="component" value="Unassembled WGS sequence"/>
</dbReference>
<feature type="transmembrane region" description="Helical" evidence="1">
    <location>
        <begin position="103"/>
        <end position="122"/>
    </location>
</feature>
<dbReference type="EMBL" id="QGDQ01000026">
    <property type="protein sequence ID" value="PWJ49297.1"/>
    <property type="molecule type" value="Genomic_DNA"/>
</dbReference>
<feature type="transmembrane region" description="Helical" evidence="1">
    <location>
        <begin position="335"/>
        <end position="357"/>
    </location>
</feature>
<feature type="transmembrane region" description="Helical" evidence="1">
    <location>
        <begin position="134"/>
        <end position="161"/>
    </location>
</feature>
<name>A0A316AHE4_9ACTN</name>
<keyword evidence="3" id="KW-1185">Reference proteome</keyword>
<evidence type="ECO:0000313" key="2">
    <source>
        <dbReference type="EMBL" id="PWJ49297.1"/>
    </source>
</evidence>